<keyword evidence="1" id="KW-1133">Transmembrane helix</keyword>
<comment type="caution">
    <text evidence="3">The sequence shown here is derived from an EMBL/GenBank/DDBJ whole genome shotgun (WGS) entry which is preliminary data.</text>
</comment>
<protein>
    <recommendedName>
        <fullName evidence="2">Distal membrane-arm assembly complex protein 1-like domain-containing protein</fullName>
    </recommendedName>
</protein>
<proteinExistence type="predicted"/>
<dbReference type="EMBL" id="ML978711">
    <property type="protein sequence ID" value="KAF2092235.1"/>
    <property type="molecule type" value="Genomic_DNA"/>
</dbReference>
<dbReference type="Pfam" id="PF15055">
    <property type="entry name" value="DMAC1_Dmo2"/>
    <property type="match status" value="1"/>
</dbReference>
<dbReference type="AlphaFoldDB" id="A0A9P4I3U9"/>
<organism evidence="3 4">
    <name type="scientific">Saccharata proteae CBS 121410</name>
    <dbReference type="NCBI Taxonomy" id="1314787"/>
    <lineage>
        <taxon>Eukaryota</taxon>
        <taxon>Fungi</taxon>
        <taxon>Dikarya</taxon>
        <taxon>Ascomycota</taxon>
        <taxon>Pezizomycotina</taxon>
        <taxon>Dothideomycetes</taxon>
        <taxon>Dothideomycetes incertae sedis</taxon>
        <taxon>Botryosphaeriales</taxon>
        <taxon>Saccharataceae</taxon>
        <taxon>Saccharata</taxon>
    </lineage>
</organism>
<dbReference type="OrthoDB" id="6604875at2759"/>
<accession>A0A9P4I3U9</accession>
<evidence type="ECO:0000256" key="1">
    <source>
        <dbReference type="SAM" id="Phobius"/>
    </source>
</evidence>
<dbReference type="InterPro" id="IPR028036">
    <property type="entry name" value="DMAC1-like_dom"/>
</dbReference>
<sequence length="78" mass="8459">MVSEQKKEFEDCTPCRILGASAFIGLGVFSYVSGHSQLTQQQAAILKSNSIFGMRSRRNGITGLASVFLGLGLYRLMA</sequence>
<gene>
    <name evidence="3" type="ORF">K490DRAFT_30957</name>
</gene>
<feature type="transmembrane region" description="Helical" evidence="1">
    <location>
        <begin position="60"/>
        <end position="77"/>
    </location>
</feature>
<name>A0A9P4I3U9_9PEZI</name>
<evidence type="ECO:0000313" key="4">
    <source>
        <dbReference type="Proteomes" id="UP000799776"/>
    </source>
</evidence>
<feature type="domain" description="Distal membrane-arm assembly complex protein 1-like" evidence="2">
    <location>
        <begin position="11"/>
        <end position="48"/>
    </location>
</feature>
<keyword evidence="1" id="KW-0472">Membrane</keyword>
<keyword evidence="1" id="KW-0812">Transmembrane</keyword>
<evidence type="ECO:0000259" key="2">
    <source>
        <dbReference type="Pfam" id="PF15055"/>
    </source>
</evidence>
<dbReference type="InterPro" id="IPR053092">
    <property type="entry name" value="Mitochondrial_unc_protein"/>
</dbReference>
<keyword evidence="4" id="KW-1185">Reference proteome</keyword>
<dbReference type="PANTHER" id="PTHR28048">
    <property type="entry name" value="ACR195WP"/>
    <property type="match status" value="1"/>
</dbReference>
<reference evidence="3" key="1">
    <citation type="journal article" date="2020" name="Stud. Mycol.">
        <title>101 Dothideomycetes genomes: a test case for predicting lifestyles and emergence of pathogens.</title>
        <authorList>
            <person name="Haridas S."/>
            <person name="Albert R."/>
            <person name="Binder M."/>
            <person name="Bloem J."/>
            <person name="Labutti K."/>
            <person name="Salamov A."/>
            <person name="Andreopoulos B."/>
            <person name="Baker S."/>
            <person name="Barry K."/>
            <person name="Bills G."/>
            <person name="Bluhm B."/>
            <person name="Cannon C."/>
            <person name="Castanera R."/>
            <person name="Culley D."/>
            <person name="Daum C."/>
            <person name="Ezra D."/>
            <person name="Gonzalez J."/>
            <person name="Henrissat B."/>
            <person name="Kuo A."/>
            <person name="Liang C."/>
            <person name="Lipzen A."/>
            <person name="Lutzoni F."/>
            <person name="Magnuson J."/>
            <person name="Mondo S."/>
            <person name="Nolan M."/>
            <person name="Ohm R."/>
            <person name="Pangilinan J."/>
            <person name="Park H.-J."/>
            <person name="Ramirez L."/>
            <person name="Alfaro M."/>
            <person name="Sun H."/>
            <person name="Tritt A."/>
            <person name="Yoshinaga Y."/>
            <person name="Zwiers L.-H."/>
            <person name="Turgeon B."/>
            <person name="Goodwin S."/>
            <person name="Spatafora J."/>
            <person name="Crous P."/>
            <person name="Grigoriev I."/>
        </authorList>
    </citation>
    <scope>NUCLEOTIDE SEQUENCE</scope>
    <source>
        <strain evidence="3">CBS 121410</strain>
    </source>
</reference>
<evidence type="ECO:0000313" key="3">
    <source>
        <dbReference type="EMBL" id="KAF2092235.1"/>
    </source>
</evidence>
<dbReference type="Proteomes" id="UP000799776">
    <property type="component" value="Unassembled WGS sequence"/>
</dbReference>
<dbReference type="PANTHER" id="PTHR28048:SF1">
    <property type="entry name" value="ACR195WP"/>
    <property type="match status" value="1"/>
</dbReference>